<keyword evidence="1" id="KW-0496">Mitochondrion</keyword>
<dbReference type="EMBL" id="MT366950">
    <property type="protein sequence ID" value="QJS52011.1"/>
    <property type="molecule type" value="Genomic_DNA"/>
</dbReference>
<reference evidence="1" key="1">
    <citation type="submission" date="2020-04" db="EMBL/GenBank/DDBJ databases">
        <title>Characterization of the complete mitochondrial genome of Cystobasidium sp.</title>
        <authorList>
            <person name="Liu Q."/>
            <person name="Wang X."/>
        </authorList>
    </citation>
    <scope>NUCLEOTIDE SEQUENCE</scope>
</reference>
<organism evidence="1">
    <name type="scientific">Cystobasidium sp</name>
    <dbReference type="NCBI Taxonomy" id="1925428"/>
    <lineage>
        <taxon>Eukaryota</taxon>
        <taxon>Fungi</taxon>
        <taxon>Dikarya</taxon>
        <taxon>Basidiomycota</taxon>
        <taxon>Pucciniomycotina</taxon>
        <taxon>Cystobasidiomycetes</taxon>
        <taxon>Cystobasidiales</taxon>
        <taxon>Cystobasidiaceae</taxon>
        <taxon>Cystobasidium</taxon>
    </lineage>
</organism>
<protein>
    <recommendedName>
        <fullName evidence="2">GIY-YIG domain-containing protein</fullName>
    </recommendedName>
</protein>
<accession>A0A6M4SRF6</accession>
<sequence length="310" mass="34990">MKNTMIITTILGLVAQLIHNPDLLASTHFSSSFVKALECLIDLLVKLNDSPVVDYILKNRSVSLSKSVSVLCEWGQENGKALLVSTGKAFRMSSERIVPNGAGVYVLTVKTADRCLQYIGSTYDLPSRYFGHLGKFNGQSECLKIYKYVRDNDLLNSCYWSEVYNTFNYTREFMLAHPNVRLTPLELLALNKGTELLPRILEKSLLMSNAFHFNSGKMVSFSFKKRENKPKYVLKDAKTKKHVSPPLYTYRQLSHLVGQQNPKLLKLRKKKHLTLDSSVYKPAAHSYRRRITDASQIITSSAGNGSGITE</sequence>
<evidence type="ECO:0000313" key="1">
    <source>
        <dbReference type="EMBL" id="QJS52011.1"/>
    </source>
</evidence>
<proteinExistence type="predicted"/>
<gene>
    <name evidence="1" type="primary">orf310</name>
</gene>
<dbReference type="AlphaFoldDB" id="A0A6M4SRF6"/>
<name>A0A6M4SRF6_9BASI</name>
<evidence type="ECO:0008006" key="2">
    <source>
        <dbReference type="Google" id="ProtNLM"/>
    </source>
</evidence>
<geneLocation type="mitochondrion" evidence="1"/>